<dbReference type="InterPro" id="IPR000014">
    <property type="entry name" value="PAS"/>
</dbReference>
<comment type="caution">
    <text evidence="16">The sequence shown here is derived from an EMBL/GenBank/DDBJ whole genome shotgun (WGS) entry which is preliminary data.</text>
</comment>
<evidence type="ECO:0000259" key="15">
    <source>
        <dbReference type="PROSITE" id="PS50112"/>
    </source>
</evidence>
<dbReference type="Gene3D" id="3.40.50.2300">
    <property type="match status" value="2"/>
</dbReference>
<evidence type="ECO:0000256" key="11">
    <source>
        <dbReference type="PROSITE-ProRule" id="PRU00169"/>
    </source>
</evidence>
<dbReference type="Gene3D" id="3.30.565.10">
    <property type="entry name" value="Histidine kinase-like ATPase, C-terminal domain"/>
    <property type="match status" value="1"/>
</dbReference>
<evidence type="ECO:0000256" key="2">
    <source>
        <dbReference type="ARBA" id="ARBA00012438"/>
    </source>
</evidence>
<dbReference type="FunFam" id="3.30.565.10:FF:000010">
    <property type="entry name" value="Sensor histidine kinase RcsC"/>
    <property type="match status" value="1"/>
</dbReference>
<name>A0A6N8SCE2_9HYPH</name>
<dbReference type="Pfam" id="PF00512">
    <property type="entry name" value="HisKA"/>
    <property type="match status" value="1"/>
</dbReference>
<evidence type="ECO:0000256" key="8">
    <source>
        <dbReference type="ARBA" id="ARBA00023012"/>
    </source>
</evidence>
<dbReference type="SMART" id="SM00448">
    <property type="entry name" value="REC"/>
    <property type="match status" value="2"/>
</dbReference>
<feature type="modified residue" description="4-aspartylphosphate" evidence="11">
    <location>
        <position position="1215"/>
    </location>
</feature>
<evidence type="ECO:0000256" key="10">
    <source>
        <dbReference type="ARBA" id="ARBA00068150"/>
    </source>
</evidence>
<evidence type="ECO:0000256" key="5">
    <source>
        <dbReference type="ARBA" id="ARBA00022741"/>
    </source>
</evidence>
<proteinExistence type="predicted"/>
<keyword evidence="7" id="KW-0067">ATP-binding</keyword>
<dbReference type="CDD" id="cd00130">
    <property type="entry name" value="PAS"/>
    <property type="match status" value="1"/>
</dbReference>
<dbReference type="InterPro" id="IPR005467">
    <property type="entry name" value="His_kinase_dom"/>
</dbReference>
<evidence type="ECO:0000256" key="3">
    <source>
        <dbReference type="ARBA" id="ARBA00022553"/>
    </source>
</evidence>
<dbReference type="InterPro" id="IPR035965">
    <property type="entry name" value="PAS-like_dom_sf"/>
</dbReference>
<dbReference type="InterPro" id="IPR004358">
    <property type="entry name" value="Sig_transdc_His_kin-like_C"/>
</dbReference>
<feature type="coiled-coil region" evidence="12">
    <location>
        <begin position="472"/>
        <end position="499"/>
    </location>
</feature>
<dbReference type="Pfam" id="PF02518">
    <property type="entry name" value="HATPase_c"/>
    <property type="match status" value="1"/>
</dbReference>
<dbReference type="PANTHER" id="PTHR45339">
    <property type="entry name" value="HYBRID SIGNAL TRANSDUCTION HISTIDINE KINASE J"/>
    <property type="match status" value="1"/>
</dbReference>
<evidence type="ECO:0000313" key="16">
    <source>
        <dbReference type="EMBL" id="MXN44360.1"/>
    </source>
</evidence>
<dbReference type="PROSITE" id="PS50112">
    <property type="entry name" value="PAS"/>
    <property type="match status" value="2"/>
</dbReference>
<dbReference type="Gene3D" id="1.10.287.130">
    <property type="match status" value="1"/>
</dbReference>
<dbReference type="Pfam" id="PF00072">
    <property type="entry name" value="Response_reg"/>
    <property type="match status" value="1"/>
</dbReference>
<dbReference type="Pfam" id="PF12860">
    <property type="entry name" value="PAS_7"/>
    <property type="match status" value="2"/>
</dbReference>
<dbReference type="GO" id="GO:0000155">
    <property type="term" value="F:phosphorelay sensor kinase activity"/>
    <property type="evidence" value="ECO:0007669"/>
    <property type="project" value="InterPro"/>
</dbReference>
<dbReference type="SMART" id="SM00091">
    <property type="entry name" value="PAS"/>
    <property type="match status" value="3"/>
</dbReference>
<sequence>MCSAAPVWFAFISFRTSCDAMAHHLRQGSALSDKRPACGISGNELLTIRSRIAGTPQGVRIPPSVPLRGVHGVAESQDELLVAACARVCEHPYPAYVKSSELRYLAVNEAYARLFDHRPSEMVGLRSDEVGEPLGHGDRDDPERRCLIFGNPERARYVHPFGSGSFDIALKRERISHTLSILIGLFTPSIEALATTVRGVANGNGDPPQVANFASVGRAATNETHAVAPIEDALDTLGAGIAVFGADNRLNYANAGMREFYRVLIGDLAEGPVSLATVVEALHDFEVGHKPQAERERWTAARLASYDLPLYESAARHPAGGWTRLVTQRRPDGVLVALRLDATALKESEGQLKQHAQEISLYRALLDELPVASFMRDENQRMIFANRAYVEMTGRQPEQLLGLTTLEMYPEQGEEFHQQNQFVLDTGELLESEIEYLRPDGSVLPTISRLYRVTTLDEKSYLIGSITDTTVLKKREAQLIEAQRQAEAARSDLESVVESLPVGIVVVDEDGLIELVNGAFETLWDGALPPMKGQPLGALLAFQQAQGGVCGEGGPDTEGSEQCLAGIRAGEMPVREVAYANGRAVIEAGCAISGGRCLLTYIDITERREREREVLQARSALEDVGTLMKDAVSSMSQGLLIIEDDRVVLSNEALSTMIAMPAHLLQSGALIKDVLQSCVDRKIAGFADEAPVDASAFGKILFTGKPATLTVFSGYQRWLRLDVTPTGRGRSVMVFSDITDLKNREDELRRLVTRAETADKAKSEFLANMSHEIRTPMNGVLGMAELLAKSNLDTRQKTFIDIMVKSGNALLTIINDILDFSKIDAGQMTLRDIAFNPVEAIEDVATLLSAKAAEKDIELVVRGAANMPSAVMGDAGRFRQIVTNLVGNAVKFTDRGHVLIDLASRAVERGVELVIRVEDTGAGIPTEKMESIFEKFSQVDSSSTRRHEGTGLGLAITDGLTRLFGGTLEAASEIGKGSVFTLRLPMALAVASMPARIVPTHMPGARILVVDAHDLSRKASHDMLLDWGFDATAVGSEAEALAVLAAAGDMGVSVDAILLDYRPDRSADFVRALRQGPSTAGIALIVLTSMNLPADDKLLSSHDVHAHLMKPVRAELLRETVSEVLRVMRSARTAAATPAAEETKVLSLRPLVAASSVAAADGDVLDVLVAEDNEVNQILFTQMLTAAGVSFRLVDNGAEAVEVYRNVRPGMILMDMSMPVMNGLQASRAIRDMESGTGHRVPIVAVTAHVLDGDREQCLAAGMDDYLAKPISIEKLEEKLDHWLKRNRALAANRS</sequence>
<reference evidence="16 17" key="1">
    <citation type="submission" date="2019-12" db="EMBL/GenBank/DDBJ databases">
        <title>Shinella kummerowiae sp. nov., a symbiotic bacterium isolated from root nodules of the herbal legume Kummerowia stipulacea.</title>
        <authorList>
            <person name="Gao J."/>
        </authorList>
    </citation>
    <scope>NUCLEOTIDE SEQUENCE [LARGE SCALE GENOMIC DNA]</scope>
    <source>
        <strain evidence="16 17">CCBAU 25048</strain>
    </source>
</reference>
<dbReference type="SMART" id="SM00387">
    <property type="entry name" value="HATPase_c"/>
    <property type="match status" value="1"/>
</dbReference>
<dbReference type="NCBIfam" id="TIGR00229">
    <property type="entry name" value="sensory_box"/>
    <property type="match status" value="1"/>
</dbReference>
<dbReference type="Pfam" id="PF08448">
    <property type="entry name" value="PAS_4"/>
    <property type="match status" value="1"/>
</dbReference>
<keyword evidence="4" id="KW-0808">Transferase</keyword>
<keyword evidence="5" id="KW-0547">Nucleotide-binding</keyword>
<dbReference type="CDD" id="cd17546">
    <property type="entry name" value="REC_hyHK_CKI1_RcsC-like"/>
    <property type="match status" value="1"/>
</dbReference>
<dbReference type="InterPro" id="IPR036097">
    <property type="entry name" value="HisK_dim/P_sf"/>
</dbReference>
<evidence type="ECO:0000256" key="1">
    <source>
        <dbReference type="ARBA" id="ARBA00000085"/>
    </source>
</evidence>
<accession>A0A6N8SCE2</accession>
<dbReference type="GO" id="GO:0005524">
    <property type="term" value="F:ATP binding"/>
    <property type="evidence" value="ECO:0007669"/>
    <property type="project" value="UniProtKB-KW"/>
</dbReference>
<dbReference type="InterPro" id="IPR036890">
    <property type="entry name" value="HATPase_C_sf"/>
</dbReference>
<comment type="catalytic activity">
    <reaction evidence="1">
        <text>ATP + protein L-histidine = ADP + protein N-phospho-L-histidine.</text>
        <dbReference type="EC" id="2.7.13.3"/>
    </reaction>
</comment>
<evidence type="ECO:0000259" key="14">
    <source>
        <dbReference type="PROSITE" id="PS50110"/>
    </source>
</evidence>
<keyword evidence="6" id="KW-0418">Kinase</keyword>
<dbReference type="PANTHER" id="PTHR45339:SF1">
    <property type="entry name" value="HYBRID SIGNAL TRANSDUCTION HISTIDINE KINASE J"/>
    <property type="match status" value="1"/>
</dbReference>
<evidence type="ECO:0000313" key="17">
    <source>
        <dbReference type="Proteomes" id="UP000435802"/>
    </source>
</evidence>
<evidence type="ECO:0000256" key="7">
    <source>
        <dbReference type="ARBA" id="ARBA00022840"/>
    </source>
</evidence>
<organism evidence="16 17">
    <name type="scientific">Shinella kummerowiae</name>
    <dbReference type="NCBI Taxonomy" id="417745"/>
    <lineage>
        <taxon>Bacteria</taxon>
        <taxon>Pseudomonadati</taxon>
        <taxon>Pseudomonadota</taxon>
        <taxon>Alphaproteobacteria</taxon>
        <taxon>Hyphomicrobiales</taxon>
        <taxon>Rhizobiaceae</taxon>
        <taxon>Shinella</taxon>
    </lineage>
</organism>
<dbReference type="PRINTS" id="PR00344">
    <property type="entry name" value="BCTRLSENSOR"/>
</dbReference>
<keyword evidence="8" id="KW-0902">Two-component regulatory system</keyword>
<dbReference type="InterPro" id="IPR013656">
    <property type="entry name" value="PAS_4"/>
</dbReference>
<keyword evidence="17" id="KW-1185">Reference proteome</keyword>
<dbReference type="SUPFAM" id="SSF55785">
    <property type="entry name" value="PYP-like sensor domain (PAS domain)"/>
    <property type="match status" value="2"/>
</dbReference>
<evidence type="ECO:0000259" key="13">
    <source>
        <dbReference type="PROSITE" id="PS50109"/>
    </source>
</evidence>
<evidence type="ECO:0000256" key="9">
    <source>
        <dbReference type="ARBA" id="ARBA00064003"/>
    </source>
</evidence>
<protein>
    <recommendedName>
        <fullName evidence="10">Sensory/regulatory protein RpfC</fullName>
        <ecNumber evidence="2">2.7.13.3</ecNumber>
    </recommendedName>
</protein>
<dbReference type="SMART" id="SM00388">
    <property type="entry name" value="HisKA"/>
    <property type="match status" value="1"/>
</dbReference>
<dbReference type="CDD" id="cd00082">
    <property type="entry name" value="HisKA"/>
    <property type="match status" value="1"/>
</dbReference>
<dbReference type="FunFam" id="1.10.287.130:FF:000002">
    <property type="entry name" value="Two-component osmosensing histidine kinase"/>
    <property type="match status" value="1"/>
</dbReference>
<dbReference type="Proteomes" id="UP000435802">
    <property type="component" value="Unassembled WGS sequence"/>
</dbReference>
<dbReference type="InterPro" id="IPR001789">
    <property type="entry name" value="Sig_transdc_resp-reg_receiver"/>
</dbReference>
<feature type="domain" description="PAS" evidence="15">
    <location>
        <begin position="489"/>
        <end position="523"/>
    </location>
</feature>
<dbReference type="SUPFAM" id="SSF47384">
    <property type="entry name" value="Homodimeric domain of signal transducing histidine kinase"/>
    <property type="match status" value="1"/>
</dbReference>
<dbReference type="InterPro" id="IPR011006">
    <property type="entry name" value="CheY-like_superfamily"/>
</dbReference>
<feature type="domain" description="PAS" evidence="15">
    <location>
        <begin position="358"/>
        <end position="427"/>
    </location>
</feature>
<keyword evidence="3 11" id="KW-0597">Phosphoprotein</keyword>
<gene>
    <name evidence="16" type="ORF">GR138_04100</name>
</gene>
<feature type="domain" description="Histidine kinase" evidence="13">
    <location>
        <begin position="768"/>
        <end position="988"/>
    </location>
</feature>
<evidence type="ECO:0000256" key="6">
    <source>
        <dbReference type="ARBA" id="ARBA00022777"/>
    </source>
</evidence>
<dbReference type="PROSITE" id="PS50110">
    <property type="entry name" value="RESPONSE_REGULATORY"/>
    <property type="match status" value="2"/>
</dbReference>
<evidence type="ECO:0000256" key="12">
    <source>
        <dbReference type="SAM" id="Coils"/>
    </source>
</evidence>
<dbReference type="CDD" id="cd16922">
    <property type="entry name" value="HATPase_EvgS-ArcB-TorS-like"/>
    <property type="match status" value="1"/>
</dbReference>
<feature type="domain" description="Response regulatory" evidence="14">
    <location>
        <begin position="1006"/>
        <end position="1125"/>
    </location>
</feature>
<dbReference type="PROSITE" id="PS50109">
    <property type="entry name" value="HIS_KIN"/>
    <property type="match status" value="1"/>
</dbReference>
<dbReference type="SUPFAM" id="SSF52172">
    <property type="entry name" value="CheY-like"/>
    <property type="match status" value="2"/>
</dbReference>
<comment type="subunit">
    <text evidence="9">At low DSF concentrations, interacts with RpfF.</text>
</comment>
<feature type="modified residue" description="4-aspartylphosphate" evidence="11">
    <location>
        <position position="1060"/>
    </location>
</feature>
<dbReference type="EMBL" id="WUMK01000001">
    <property type="protein sequence ID" value="MXN44360.1"/>
    <property type="molecule type" value="Genomic_DNA"/>
</dbReference>
<keyword evidence="12" id="KW-0175">Coiled coil</keyword>
<dbReference type="InterPro" id="IPR003661">
    <property type="entry name" value="HisK_dim/P_dom"/>
</dbReference>
<dbReference type="SUPFAM" id="SSF55874">
    <property type="entry name" value="ATPase domain of HSP90 chaperone/DNA topoisomerase II/histidine kinase"/>
    <property type="match status" value="1"/>
</dbReference>
<dbReference type="EC" id="2.7.13.3" evidence="2"/>
<dbReference type="Gene3D" id="3.30.450.20">
    <property type="entry name" value="PAS domain"/>
    <property type="match status" value="2"/>
</dbReference>
<evidence type="ECO:0000256" key="4">
    <source>
        <dbReference type="ARBA" id="ARBA00022679"/>
    </source>
</evidence>
<dbReference type="InterPro" id="IPR003594">
    <property type="entry name" value="HATPase_dom"/>
</dbReference>
<feature type="domain" description="Response regulatory" evidence="14">
    <location>
        <begin position="1166"/>
        <end position="1284"/>
    </location>
</feature>